<organism evidence="1 2">
    <name type="scientific">Paramecium tetraurelia</name>
    <dbReference type="NCBI Taxonomy" id="5888"/>
    <lineage>
        <taxon>Eukaryota</taxon>
        <taxon>Sar</taxon>
        <taxon>Alveolata</taxon>
        <taxon>Ciliophora</taxon>
        <taxon>Intramacronucleata</taxon>
        <taxon>Oligohymenophorea</taxon>
        <taxon>Peniculida</taxon>
        <taxon>Parameciidae</taxon>
        <taxon>Paramecium</taxon>
    </lineage>
</organism>
<dbReference type="AlphaFoldDB" id="A0E6V8"/>
<keyword evidence="2" id="KW-1185">Reference proteome</keyword>
<proteinExistence type="predicted"/>
<sequence>MTFILLQGCYVDDERDEEWDVLLFRNNQIIKKRGGRNWNINTSRSIKIELFPMRIIGTVNENGKEEGSWMYLKETDECNKNNRLNLQRVEFINGIKKINYQKTF</sequence>
<protein>
    <submittedName>
        <fullName evidence="1">Uncharacterized protein</fullName>
    </submittedName>
</protein>
<dbReference type="RefSeq" id="XP_001458422.1">
    <property type="nucleotide sequence ID" value="XM_001458385.1"/>
</dbReference>
<dbReference type="GeneID" id="5044207"/>
<dbReference type="KEGG" id="ptm:GSPATT00023753001"/>
<dbReference type="InParanoid" id="A0E6V8"/>
<reference evidence="1 2" key="1">
    <citation type="journal article" date="2006" name="Nature">
        <title>Global trends of whole-genome duplications revealed by the ciliate Paramecium tetraurelia.</title>
        <authorList>
            <consortium name="Genoscope"/>
            <person name="Aury J.-M."/>
            <person name="Jaillon O."/>
            <person name="Duret L."/>
            <person name="Noel B."/>
            <person name="Jubin C."/>
            <person name="Porcel B.M."/>
            <person name="Segurens B."/>
            <person name="Daubin V."/>
            <person name="Anthouard V."/>
            <person name="Aiach N."/>
            <person name="Arnaiz O."/>
            <person name="Billaut A."/>
            <person name="Beisson J."/>
            <person name="Blanc I."/>
            <person name="Bouhouche K."/>
            <person name="Camara F."/>
            <person name="Duharcourt S."/>
            <person name="Guigo R."/>
            <person name="Gogendeau D."/>
            <person name="Katinka M."/>
            <person name="Keller A.-M."/>
            <person name="Kissmehl R."/>
            <person name="Klotz C."/>
            <person name="Koll F."/>
            <person name="Le Moue A."/>
            <person name="Lepere C."/>
            <person name="Malinsky S."/>
            <person name="Nowacki M."/>
            <person name="Nowak J.K."/>
            <person name="Plattner H."/>
            <person name="Poulain J."/>
            <person name="Ruiz F."/>
            <person name="Serrano V."/>
            <person name="Zagulski M."/>
            <person name="Dessen P."/>
            <person name="Betermier M."/>
            <person name="Weissenbach J."/>
            <person name="Scarpelli C."/>
            <person name="Schachter V."/>
            <person name="Sperling L."/>
            <person name="Meyer E."/>
            <person name="Cohen J."/>
            <person name="Wincker P."/>
        </authorList>
    </citation>
    <scope>NUCLEOTIDE SEQUENCE [LARGE SCALE GENOMIC DNA]</scope>
    <source>
        <strain evidence="1 2">Stock d4-2</strain>
    </source>
</reference>
<dbReference type="EMBL" id="CT868661">
    <property type="protein sequence ID" value="CAK91025.1"/>
    <property type="molecule type" value="Genomic_DNA"/>
</dbReference>
<evidence type="ECO:0000313" key="1">
    <source>
        <dbReference type="EMBL" id="CAK91025.1"/>
    </source>
</evidence>
<evidence type="ECO:0000313" key="2">
    <source>
        <dbReference type="Proteomes" id="UP000000600"/>
    </source>
</evidence>
<dbReference type="Proteomes" id="UP000000600">
    <property type="component" value="Unassembled WGS sequence"/>
</dbReference>
<name>A0E6V8_PARTE</name>
<dbReference type="OrthoDB" id="10427089at2759"/>
<gene>
    <name evidence="1" type="ORF">GSPATT00023753001</name>
</gene>
<dbReference type="HOGENOM" id="CLU_2255411_0_0_1"/>
<accession>A0E6V8</accession>